<sequence>MTASQIETPVPTPDSLRAWLTELTATPARHDLAQPFAHPPVTSTTVVVRTEYSGRRAAFVIGAQTRAAYSRAETPGGCVRLRLAPGTTNQLLGVSAAELTDRVVELAELPGPLATITDSLTHLSTAEAIKHLGVRLPQAVSESATERAHRIVLREAISTLDAGAPSVAELAARLAVSERQLRSLFAAGIGLSPKHFARIDRVRRVLTAAGKTPWSDLAAATGYYDQSHLTADFRTLMGVPPAAYLRGELPPPMRCRAPG</sequence>
<dbReference type="GO" id="GO:0003700">
    <property type="term" value="F:DNA-binding transcription factor activity"/>
    <property type="evidence" value="ECO:0007669"/>
    <property type="project" value="InterPro"/>
</dbReference>
<dbReference type="PANTHER" id="PTHR46796">
    <property type="entry name" value="HTH-TYPE TRANSCRIPTIONAL ACTIVATOR RHAS-RELATED"/>
    <property type="match status" value="1"/>
</dbReference>
<dbReference type="PANTHER" id="PTHR46796:SF15">
    <property type="entry name" value="BLL1074 PROTEIN"/>
    <property type="match status" value="1"/>
</dbReference>
<dbReference type="GO" id="GO:0043565">
    <property type="term" value="F:sequence-specific DNA binding"/>
    <property type="evidence" value="ECO:0007669"/>
    <property type="project" value="InterPro"/>
</dbReference>
<dbReference type="InterPro" id="IPR018060">
    <property type="entry name" value="HTH_AraC"/>
</dbReference>
<dbReference type="InterPro" id="IPR009057">
    <property type="entry name" value="Homeodomain-like_sf"/>
</dbReference>
<evidence type="ECO:0000259" key="4">
    <source>
        <dbReference type="PROSITE" id="PS01124"/>
    </source>
</evidence>
<accession>A0A846WFX1</accession>
<proteinExistence type="predicted"/>
<keyword evidence="2" id="KW-0238">DNA-binding</keyword>
<dbReference type="PROSITE" id="PS01124">
    <property type="entry name" value="HTH_ARAC_FAMILY_2"/>
    <property type="match status" value="1"/>
</dbReference>
<dbReference type="SUPFAM" id="SSF46689">
    <property type="entry name" value="Homeodomain-like"/>
    <property type="match status" value="1"/>
</dbReference>
<feature type="domain" description="HTH araC/xylS-type" evidence="4">
    <location>
        <begin position="146"/>
        <end position="247"/>
    </location>
</feature>
<evidence type="ECO:0000313" key="5">
    <source>
        <dbReference type="EMBL" id="NKX91524.1"/>
    </source>
</evidence>
<keyword evidence="6" id="KW-1185">Reference proteome</keyword>
<dbReference type="AlphaFoldDB" id="A0A846WFX1"/>
<dbReference type="EMBL" id="JAAXOM010000013">
    <property type="protein sequence ID" value="NKX91524.1"/>
    <property type="molecule type" value="Genomic_DNA"/>
</dbReference>
<evidence type="ECO:0000256" key="2">
    <source>
        <dbReference type="ARBA" id="ARBA00023125"/>
    </source>
</evidence>
<dbReference type="Pfam" id="PF12833">
    <property type="entry name" value="HTH_18"/>
    <property type="match status" value="1"/>
</dbReference>
<keyword evidence="1" id="KW-0805">Transcription regulation</keyword>
<comment type="caution">
    <text evidence="5">The sequence shown here is derived from an EMBL/GenBank/DDBJ whole genome shotgun (WGS) entry which is preliminary data.</text>
</comment>
<evidence type="ECO:0000256" key="1">
    <source>
        <dbReference type="ARBA" id="ARBA00023015"/>
    </source>
</evidence>
<dbReference type="Gene3D" id="1.10.10.60">
    <property type="entry name" value="Homeodomain-like"/>
    <property type="match status" value="1"/>
</dbReference>
<protein>
    <submittedName>
        <fullName evidence="5">Helix-turn-helix domain-containing protein</fullName>
    </submittedName>
</protein>
<gene>
    <name evidence="5" type="ORF">HGA10_30015</name>
</gene>
<reference evidence="5 6" key="1">
    <citation type="submission" date="2020-04" db="EMBL/GenBank/DDBJ databases">
        <title>MicrobeNet Type strains.</title>
        <authorList>
            <person name="Nicholson A.C."/>
        </authorList>
    </citation>
    <scope>NUCLEOTIDE SEQUENCE [LARGE SCALE GENOMIC DNA]</scope>
    <source>
        <strain evidence="5 6">DSM 44960</strain>
    </source>
</reference>
<name>A0A846WFX1_9NOCA</name>
<dbReference type="Proteomes" id="UP000572007">
    <property type="component" value="Unassembled WGS sequence"/>
</dbReference>
<dbReference type="InterPro" id="IPR050204">
    <property type="entry name" value="AraC_XylS_family_regulators"/>
</dbReference>
<evidence type="ECO:0000313" key="6">
    <source>
        <dbReference type="Proteomes" id="UP000572007"/>
    </source>
</evidence>
<evidence type="ECO:0000256" key="3">
    <source>
        <dbReference type="ARBA" id="ARBA00023163"/>
    </source>
</evidence>
<organism evidence="5 6">
    <name type="scientific">Nocardia coubleae</name>
    <dbReference type="NCBI Taxonomy" id="356147"/>
    <lineage>
        <taxon>Bacteria</taxon>
        <taxon>Bacillati</taxon>
        <taxon>Actinomycetota</taxon>
        <taxon>Actinomycetes</taxon>
        <taxon>Mycobacteriales</taxon>
        <taxon>Nocardiaceae</taxon>
        <taxon>Nocardia</taxon>
    </lineage>
</organism>
<keyword evidence="3" id="KW-0804">Transcription</keyword>
<dbReference type="SMART" id="SM00342">
    <property type="entry name" value="HTH_ARAC"/>
    <property type="match status" value="1"/>
</dbReference>